<proteinExistence type="predicted"/>
<protein>
    <submittedName>
        <fullName evidence="3">Zinc protease-like protein</fullName>
    </submittedName>
</protein>
<dbReference type="Pfam" id="PF05193">
    <property type="entry name" value="Peptidase_M16_C"/>
    <property type="match status" value="1"/>
</dbReference>
<dbReference type="Gene3D" id="3.30.830.10">
    <property type="entry name" value="Metalloenzyme, LuxS/M16 peptidase-like"/>
    <property type="match status" value="2"/>
</dbReference>
<evidence type="ECO:0000259" key="2">
    <source>
        <dbReference type="Pfam" id="PF05193"/>
    </source>
</evidence>
<dbReference type="EMBL" id="CACVAP010000062">
    <property type="protein sequence ID" value="CAA6811683.1"/>
    <property type="molecule type" value="Genomic_DNA"/>
</dbReference>
<keyword evidence="3" id="KW-0378">Hydrolase</keyword>
<dbReference type="GO" id="GO:0046872">
    <property type="term" value="F:metal ion binding"/>
    <property type="evidence" value="ECO:0007669"/>
    <property type="project" value="InterPro"/>
</dbReference>
<gene>
    <name evidence="3" type="ORF">HELGO_WM45531</name>
</gene>
<reference evidence="3" key="1">
    <citation type="submission" date="2020-01" db="EMBL/GenBank/DDBJ databases">
        <authorList>
            <person name="Meier V. D."/>
            <person name="Meier V D."/>
        </authorList>
    </citation>
    <scope>NUCLEOTIDE SEQUENCE</scope>
    <source>
        <strain evidence="3">HLG_WM_MAG_06</strain>
    </source>
</reference>
<feature type="domain" description="Peptidase M16 C-terminal" evidence="2">
    <location>
        <begin position="202"/>
        <end position="364"/>
    </location>
</feature>
<dbReference type="GO" id="GO:0006508">
    <property type="term" value="P:proteolysis"/>
    <property type="evidence" value="ECO:0007669"/>
    <property type="project" value="UniProtKB-KW"/>
</dbReference>
<organism evidence="3">
    <name type="scientific">uncultured Sulfurovum sp</name>
    <dbReference type="NCBI Taxonomy" id="269237"/>
    <lineage>
        <taxon>Bacteria</taxon>
        <taxon>Pseudomonadati</taxon>
        <taxon>Campylobacterota</taxon>
        <taxon>Epsilonproteobacteria</taxon>
        <taxon>Campylobacterales</taxon>
        <taxon>Sulfurovaceae</taxon>
        <taxon>Sulfurovum</taxon>
        <taxon>environmental samples</taxon>
    </lineage>
</organism>
<dbReference type="PANTHER" id="PTHR11851:SF225">
    <property type="entry name" value="NON-PEPTIDASE HOMOLOG YMXG"/>
    <property type="match status" value="1"/>
</dbReference>
<dbReference type="SUPFAM" id="SSF63411">
    <property type="entry name" value="LuxS/MPP-like metallohydrolase"/>
    <property type="match status" value="2"/>
</dbReference>
<dbReference type="InterPro" id="IPR011765">
    <property type="entry name" value="Pept_M16_N"/>
</dbReference>
<feature type="domain" description="Peptidase M16 N-terminal" evidence="1">
    <location>
        <begin position="42"/>
        <end position="178"/>
    </location>
</feature>
<name>A0A6S6T952_9BACT</name>
<dbReference type="InterPro" id="IPR011249">
    <property type="entry name" value="Metalloenz_LuxS/M16"/>
</dbReference>
<dbReference type="Pfam" id="PF00675">
    <property type="entry name" value="Peptidase_M16"/>
    <property type="match status" value="1"/>
</dbReference>
<accession>A0A6S6T952</accession>
<dbReference type="PANTHER" id="PTHR11851">
    <property type="entry name" value="METALLOPROTEASE"/>
    <property type="match status" value="1"/>
</dbReference>
<sequence>MIQINWIKKLTIITLLSQGILMSANLSQLKVNNTEVPFIFEEDKNLPIVSMQLIFKNSGSLSDTKDGLVQLSAALLNEGTKKDGSIGFATKLENRAISLGTHAGKETFVIEVGSLKEEFPYAIERLKELLQDPNYTEKTLEKIKTQVIGTLKRKESDFDYISGLELKKMLFPNTPLAKASAGTVESVESIRLVDIDKHLGDHLGVDNAIVVMGGDISEKEASKFASATLTLLSNVSSTKLETMKALGKKQVKEKILKSEQAYVYFGAPLDIAYDSKERHLAQVASFVLGSSGFGSRMMEEIRVKKGLAYSAYSRFNINKTHSYFSGYLQTKIETGDEAVASVKEVVNTFLDKGISQEELTAAQQFILGSEPLRNETLSQRLGRAFQEFYTNKPLGSATENLKKIEAIKLSEINAFIKEHKEIAELSFSVVTGKKK</sequence>
<dbReference type="AlphaFoldDB" id="A0A6S6T952"/>
<dbReference type="InterPro" id="IPR050361">
    <property type="entry name" value="MPP/UQCRC_Complex"/>
</dbReference>
<dbReference type="InterPro" id="IPR007863">
    <property type="entry name" value="Peptidase_M16_C"/>
</dbReference>
<keyword evidence="3" id="KW-0645">Protease</keyword>
<evidence type="ECO:0000313" key="3">
    <source>
        <dbReference type="EMBL" id="CAA6811683.1"/>
    </source>
</evidence>
<evidence type="ECO:0000259" key="1">
    <source>
        <dbReference type="Pfam" id="PF00675"/>
    </source>
</evidence>
<dbReference type="GO" id="GO:0008233">
    <property type="term" value="F:peptidase activity"/>
    <property type="evidence" value="ECO:0007669"/>
    <property type="project" value="UniProtKB-KW"/>
</dbReference>